<protein>
    <submittedName>
        <fullName evidence="1">Uncharacterized protein</fullName>
    </submittedName>
</protein>
<gene>
    <name evidence="1" type="ORF">LTS18_003862</name>
</gene>
<sequence length="104" mass="11091">MWGLWPTASASQGKSTSSAESIHAAEQEEYAHPQTSSASTAERNTTTASHRPGVDEPLPKPAHVEAQTLPGQELYTIAAKGPSAYRRLVGEGQHNLVLSEQSQP</sequence>
<feature type="non-terminal residue" evidence="1">
    <location>
        <position position="104"/>
    </location>
</feature>
<keyword evidence="2" id="KW-1185">Reference proteome</keyword>
<evidence type="ECO:0000313" key="2">
    <source>
        <dbReference type="Proteomes" id="UP001186974"/>
    </source>
</evidence>
<evidence type="ECO:0000313" key="1">
    <source>
        <dbReference type="EMBL" id="KAK3079807.1"/>
    </source>
</evidence>
<reference evidence="1" key="1">
    <citation type="submission" date="2024-09" db="EMBL/GenBank/DDBJ databases">
        <title>Black Yeasts Isolated from many extreme environments.</title>
        <authorList>
            <person name="Coleine C."/>
            <person name="Stajich J.E."/>
            <person name="Selbmann L."/>
        </authorList>
    </citation>
    <scope>NUCLEOTIDE SEQUENCE</scope>
    <source>
        <strain evidence="1">CCFEE 5737</strain>
    </source>
</reference>
<proteinExistence type="predicted"/>
<comment type="caution">
    <text evidence="1">The sequence shown here is derived from an EMBL/GenBank/DDBJ whole genome shotgun (WGS) entry which is preliminary data.</text>
</comment>
<dbReference type="EMBL" id="JAWDJW010000908">
    <property type="protein sequence ID" value="KAK3079807.1"/>
    <property type="molecule type" value="Genomic_DNA"/>
</dbReference>
<accession>A0ACC3DSZ9</accession>
<dbReference type="Proteomes" id="UP001186974">
    <property type="component" value="Unassembled WGS sequence"/>
</dbReference>
<organism evidence="1 2">
    <name type="scientific">Coniosporium uncinatum</name>
    <dbReference type="NCBI Taxonomy" id="93489"/>
    <lineage>
        <taxon>Eukaryota</taxon>
        <taxon>Fungi</taxon>
        <taxon>Dikarya</taxon>
        <taxon>Ascomycota</taxon>
        <taxon>Pezizomycotina</taxon>
        <taxon>Dothideomycetes</taxon>
        <taxon>Dothideomycetes incertae sedis</taxon>
        <taxon>Coniosporium</taxon>
    </lineage>
</organism>
<name>A0ACC3DSZ9_9PEZI</name>